<protein>
    <recommendedName>
        <fullName evidence="4">G protein-coupled receptor</fullName>
    </recommendedName>
</protein>
<proteinExistence type="predicted"/>
<organism evidence="2 3">
    <name type="scientific">Pristionchus fissidentatus</name>
    <dbReference type="NCBI Taxonomy" id="1538716"/>
    <lineage>
        <taxon>Eukaryota</taxon>
        <taxon>Metazoa</taxon>
        <taxon>Ecdysozoa</taxon>
        <taxon>Nematoda</taxon>
        <taxon>Chromadorea</taxon>
        <taxon>Rhabditida</taxon>
        <taxon>Rhabditina</taxon>
        <taxon>Diplogasteromorpha</taxon>
        <taxon>Diplogasteroidea</taxon>
        <taxon>Neodiplogasteridae</taxon>
        <taxon>Pristionchus</taxon>
    </lineage>
</organism>
<feature type="non-terminal residue" evidence="2">
    <location>
        <position position="103"/>
    </location>
</feature>
<feature type="transmembrane region" description="Helical" evidence="1">
    <location>
        <begin position="38"/>
        <end position="57"/>
    </location>
</feature>
<dbReference type="EMBL" id="BTSY01000006">
    <property type="protein sequence ID" value="GMT31483.1"/>
    <property type="molecule type" value="Genomic_DNA"/>
</dbReference>
<sequence length="103" mass="11357">MSPIIFFALITLVFALNFLLCCVILIQINRANVDSCQLSAHSLLIATLSITTCMYYATTSPYALLSLPLPTNLHWGLAVFFSLSRHLALIAFAMSRIVSLTFS</sequence>
<comment type="caution">
    <text evidence="2">The sequence shown here is derived from an EMBL/GenBank/DDBJ whole genome shotgun (WGS) entry which is preliminary data.</text>
</comment>
<keyword evidence="1" id="KW-1133">Transmembrane helix</keyword>
<feature type="transmembrane region" description="Helical" evidence="1">
    <location>
        <begin position="6"/>
        <end position="26"/>
    </location>
</feature>
<keyword evidence="1" id="KW-0812">Transmembrane</keyword>
<name>A0AAV5WMI7_9BILA</name>
<evidence type="ECO:0000256" key="1">
    <source>
        <dbReference type="SAM" id="Phobius"/>
    </source>
</evidence>
<keyword evidence="3" id="KW-1185">Reference proteome</keyword>
<evidence type="ECO:0008006" key="4">
    <source>
        <dbReference type="Google" id="ProtNLM"/>
    </source>
</evidence>
<reference evidence="2" key="1">
    <citation type="submission" date="2023-10" db="EMBL/GenBank/DDBJ databases">
        <title>Genome assembly of Pristionchus species.</title>
        <authorList>
            <person name="Yoshida K."/>
            <person name="Sommer R.J."/>
        </authorList>
    </citation>
    <scope>NUCLEOTIDE SEQUENCE</scope>
    <source>
        <strain evidence="2">RS5133</strain>
    </source>
</reference>
<keyword evidence="1" id="KW-0472">Membrane</keyword>
<feature type="transmembrane region" description="Helical" evidence="1">
    <location>
        <begin position="77"/>
        <end position="98"/>
    </location>
</feature>
<gene>
    <name evidence="2" type="ORF">PFISCL1PPCAC_22780</name>
</gene>
<accession>A0AAV5WMI7</accession>
<dbReference type="Proteomes" id="UP001432322">
    <property type="component" value="Unassembled WGS sequence"/>
</dbReference>
<evidence type="ECO:0000313" key="2">
    <source>
        <dbReference type="EMBL" id="GMT31483.1"/>
    </source>
</evidence>
<dbReference type="AlphaFoldDB" id="A0AAV5WMI7"/>
<evidence type="ECO:0000313" key="3">
    <source>
        <dbReference type="Proteomes" id="UP001432322"/>
    </source>
</evidence>